<dbReference type="RefSeq" id="WP_146938747.1">
    <property type="nucleotide sequence ID" value="NZ_BJXW01000042.1"/>
</dbReference>
<name>A0A511V0H7_9BACI</name>
<gene>
    <name evidence="1" type="ORF">CQU01_26440</name>
</gene>
<reference evidence="1 2" key="1">
    <citation type="submission" date="2019-07" db="EMBL/GenBank/DDBJ databases">
        <title>Whole genome shotgun sequence of Cerasibacillus quisquiliarum NBRC 102429.</title>
        <authorList>
            <person name="Hosoyama A."/>
            <person name="Uohara A."/>
            <person name="Ohji S."/>
            <person name="Ichikawa N."/>
        </authorList>
    </citation>
    <scope>NUCLEOTIDE SEQUENCE [LARGE SCALE GENOMIC DNA]</scope>
    <source>
        <strain evidence="1 2">NBRC 102429</strain>
    </source>
</reference>
<dbReference type="AlphaFoldDB" id="A0A511V0H7"/>
<dbReference type="Proteomes" id="UP000321491">
    <property type="component" value="Unassembled WGS sequence"/>
</dbReference>
<evidence type="ECO:0000313" key="1">
    <source>
        <dbReference type="EMBL" id="GEN32406.1"/>
    </source>
</evidence>
<protein>
    <recommendedName>
        <fullName evidence="3">Hydrolase</fullName>
    </recommendedName>
</protein>
<organism evidence="1 2">
    <name type="scientific">Cerasibacillus quisquiliarum</name>
    <dbReference type="NCBI Taxonomy" id="227865"/>
    <lineage>
        <taxon>Bacteria</taxon>
        <taxon>Bacillati</taxon>
        <taxon>Bacillota</taxon>
        <taxon>Bacilli</taxon>
        <taxon>Bacillales</taxon>
        <taxon>Bacillaceae</taxon>
        <taxon>Cerasibacillus</taxon>
    </lineage>
</organism>
<evidence type="ECO:0008006" key="3">
    <source>
        <dbReference type="Google" id="ProtNLM"/>
    </source>
</evidence>
<dbReference type="EMBL" id="BJXW01000042">
    <property type="protein sequence ID" value="GEN32406.1"/>
    <property type="molecule type" value="Genomic_DNA"/>
</dbReference>
<accession>A0A511V0H7</accession>
<proteinExistence type="predicted"/>
<keyword evidence="2" id="KW-1185">Reference proteome</keyword>
<comment type="caution">
    <text evidence="1">The sequence shown here is derived from an EMBL/GenBank/DDBJ whole genome shotgun (WGS) entry which is preliminary data.</text>
</comment>
<sequence>MAKQTYFIDMATHNISRHKHEGNNQFVIHATDEEVHRLRTILNAMEDENWTSFFRAHIPFVQYHQDSSNHNYDQHFLTAIRLIHELGDEETRTHIQSMGINERHFF</sequence>
<evidence type="ECO:0000313" key="2">
    <source>
        <dbReference type="Proteomes" id="UP000321491"/>
    </source>
</evidence>
<dbReference type="OrthoDB" id="2706506at2"/>